<name>A0A076MSN8_AMYME</name>
<evidence type="ECO:0000313" key="2">
    <source>
        <dbReference type="Proteomes" id="UP000062973"/>
    </source>
</evidence>
<dbReference type="PATRIC" id="fig|1068978.7.peg.4102"/>
<sequence length="84" mass="8470">MVDFDALAAELRGLRDSVAGVPDTVVAAVDGNCIFADADESIDPAKISALAAADLGIARQASELAGQGSLNQTVAFSSDSYLAV</sequence>
<reference evidence="1 2" key="1">
    <citation type="submission" date="2014-07" db="EMBL/GenBank/DDBJ databases">
        <title>Whole Genome Sequence of the Amycolatopsis methanolica 239.</title>
        <authorList>
            <person name="Tang B."/>
        </authorList>
    </citation>
    <scope>NUCLEOTIDE SEQUENCE [LARGE SCALE GENOMIC DNA]</scope>
    <source>
        <strain evidence="1 2">239</strain>
    </source>
</reference>
<organism evidence="1 2">
    <name type="scientific">Amycolatopsis methanolica 239</name>
    <dbReference type="NCBI Taxonomy" id="1068978"/>
    <lineage>
        <taxon>Bacteria</taxon>
        <taxon>Bacillati</taxon>
        <taxon>Actinomycetota</taxon>
        <taxon>Actinomycetes</taxon>
        <taxon>Pseudonocardiales</taxon>
        <taxon>Pseudonocardiaceae</taxon>
        <taxon>Amycolatopsis</taxon>
        <taxon>Amycolatopsis methanolica group</taxon>
    </lineage>
</organism>
<dbReference type="Proteomes" id="UP000062973">
    <property type="component" value="Chromosome"/>
</dbReference>
<dbReference type="Gene3D" id="3.30.450.30">
    <property type="entry name" value="Dynein light chain 2a, cytoplasmic"/>
    <property type="match status" value="1"/>
</dbReference>
<dbReference type="eggNOG" id="COG2018">
    <property type="taxonomic scope" value="Bacteria"/>
</dbReference>
<dbReference type="AlphaFoldDB" id="A0A076MSN8"/>
<gene>
    <name evidence="1" type="ORF">AMETH_3836</name>
</gene>
<dbReference type="HOGENOM" id="CLU_118613_0_1_11"/>
<dbReference type="KEGG" id="amq:AMETH_3836"/>
<keyword evidence="2" id="KW-1185">Reference proteome</keyword>
<accession>A0A076MSN8</accession>
<dbReference type="STRING" id="1068978.AMETH_3836"/>
<protein>
    <submittedName>
        <fullName evidence="1">Roadblock/LC7 family protein</fullName>
    </submittedName>
</protein>
<dbReference type="EMBL" id="CP009110">
    <property type="protein sequence ID" value="AIJ23928.1"/>
    <property type="molecule type" value="Genomic_DNA"/>
</dbReference>
<evidence type="ECO:0000313" key="1">
    <source>
        <dbReference type="EMBL" id="AIJ23928.1"/>
    </source>
</evidence>
<dbReference type="SUPFAM" id="SSF103196">
    <property type="entry name" value="Roadblock/LC7 domain"/>
    <property type="match status" value="1"/>
</dbReference>
<proteinExistence type="predicted"/>